<dbReference type="SUPFAM" id="SSF144083">
    <property type="entry name" value="Magnesium transport protein CorA, transmembrane region"/>
    <property type="match status" value="1"/>
</dbReference>
<dbReference type="InterPro" id="IPR002523">
    <property type="entry name" value="MgTranspt_CorA/ZnTranspt_ZntB"/>
</dbReference>
<dbReference type="PANTHER" id="PTHR46494:SF1">
    <property type="entry name" value="CORA FAMILY METAL ION TRANSPORTER (EUROFUNG)"/>
    <property type="match status" value="1"/>
</dbReference>
<proteinExistence type="predicted"/>
<evidence type="ECO:0000313" key="8">
    <source>
        <dbReference type="EMBL" id="KAF2717029.1"/>
    </source>
</evidence>
<evidence type="ECO:0000256" key="2">
    <source>
        <dbReference type="ARBA" id="ARBA00022692"/>
    </source>
</evidence>
<evidence type="ECO:0000256" key="4">
    <source>
        <dbReference type="ARBA" id="ARBA00023136"/>
    </source>
</evidence>
<keyword evidence="2 7" id="KW-0812">Transmembrane</keyword>
<evidence type="ECO:0000256" key="6">
    <source>
        <dbReference type="SAM" id="MobiDB-lite"/>
    </source>
</evidence>
<evidence type="ECO:0008006" key="10">
    <source>
        <dbReference type="Google" id="ProtNLM"/>
    </source>
</evidence>
<evidence type="ECO:0000256" key="5">
    <source>
        <dbReference type="SAM" id="Coils"/>
    </source>
</evidence>
<keyword evidence="4 7" id="KW-0472">Membrane</keyword>
<evidence type="ECO:0000256" key="1">
    <source>
        <dbReference type="ARBA" id="ARBA00004651"/>
    </source>
</evidence>
<name>A0A9P4UK32_9PEZI</name>
<dbReference type="GO" id="GO:0005886">
    <property type="term" value="C:plasma membrane"/>
    <property type="evidence" value="ECO:0007669"/>
    <property type="project" value="UniProtKB-SubCell"/>
</dbReference>
<keyword evidence="9" id="KW-1185">Reference proteome</keyword>
<dbReference type="InterPro" id="IPR045863">
    <property type="entry name" value="CorA_TM1_TM2"/>
</dbReference>
<dbReference type="GO" id="GO:0015087">
    <property type="term" value="F:cobalt ion transmembrane transporter activity"/>
    <property type="evidence" value="ECO:0007669"/>
    <property type="project" value="TreeGrafter"/>
</dbReference>
<dbReference type="AlphaFoldDB" id="A0A9P4UK32"/>
<comment type="caution">
    <text evidence="8">The sequence shown here is derived from an EMBL/GenBank/DDBJ whole genome shotgun (WGS) entry which is preliminary data.</text>
</comment>
<comment type="subcellular location">
    <subcellularLocation>
        <location evidence="1">Cell membrane</location>
        <topology evidence="1">Multi-pass membrane protein</topology>
    </subcellularLocation>
</comment>
<dbReference type="Proteomes" id="UP000799441">
    <property type="component" value="Unassembled WGS sequence"/>
</dbReference>
<dbReference type="EMBL" id="MU003854">
    <property type="protein sequence ID" value="KAF2717029.1"/>
    <property type="molecule type" value="Genomic_DNA"/>
</dbReference>
<keyword evidence="5" id="KW-0175">Coiled coil</keyword>
<keyword evidence="3 7" id="KW-1133">Transmembrane helix</keyword>
<feature type="region of interest" description="Disordered" evidence="6">
    <location>
        <begin position="430"/>
        <end position="469"/>
    </location>
</feature>
<dbReference type="GO" id="GO:0050897">
    <property type="term" value="F:cobalt ion binding"/>
    <property type="evidence" value="ECO:0007669"/>
    <property type="project" value="TreeGrafter"/>
</dbReference>
<organism evidence="8 9">
    <name type="scientific">Polychaeton citri CBS 116435</name>
    <dbReference type="NCBI Taxonomy" id="1314669"/>
    <lineage>
        <taxon>Eukaryota</taxon>
        <taxon>Fungi</taxon>
        <taxon>Dikarya</taxon>
        <taxon>Ascomycota</taxon>
        <taxon>Pezizomycotina</taxon>
        <taxon>Dothideomycetes</taxon>
        <taxon>Dothideomycetidae</taxon>
        <taxon>Capnodiales</taxon>
        <taxon>Capnodiaceae</taxon>
        <taxon>Polychaeton</taxon>
    </lineage>
</organism>
<accession>A0A9P4UK32</accession>
<dbReference type="Gene3D" id="1.20.58.340">
    <property type="entry name" value="Magnesium transport protein CorA, transmembrane region"/>
    <property type="match status" value="1"/>
</dbReference>
<reference evidence="8" key="1">
    <citation type="journal article" date="2020" name="Stud. Mycol.">
        <title>101 Dothideomycetes genomes: a test case for predicting lifestyles and emergence of pathogens.</title>
        <authorList>
            <person name="Haridas S."/>
            <person name="Albert R."/>
            <person name="Binder M."/>
            <person name="Bloem J."/>
            <person name="Labutti K."/>
            <person name="Salamov A."/>
            <person name="Andreopoulos B."/>
            <person name="Baker S."/>
            <person name="Barry K."/>
            <person name="Bills G."/>
            <person name="Bluhm B."/>
            <person name="Cannon C."/>
            <person name="Castanera R."/>
            <person name="Culley D."/>
            <person name="Daum C."/>
            <person name="Ezra D."/>
            <person name="Gonzalez J."/>
            <person name="Henrissat B."/>
            <person name="Kuo A."/>
            <person name="Liang C."/>
            <person name="Lipzen A."/>
            <person name="Lutzoni F."/>
            <person name="Magnuson J."/>
            <person name="Mondo S."/>
            <person name="Nolan M."/>
            <person name="Ohm R."/>
            <person name="Pangilinan J."/>
            <person name="Park H.-J."/>
            <person name="Ramirez L."/>
            <person name="Alfaro M."/>
            <person name="Sun H."/>
            <person name="Tritt A."/>
            <person name="Yoshinaga Y."/>
            <person name="Zwiers L.-H."/>
            <person name="Turgeon B."/>
            <person name="Goodwin S."/>
            <person name="Spatafora J."/>
            <person name="Crous P."/>
            <person name="Grigoriev I."/>
        </authorList>
    </citation>
    <scope>NUCLEOTIDE SEQUENCE</scope>
    <source>
        <strain evidence="8">CBS 116435</strain>
    </source>
</reference>
<dbReference type="PANTHER" id="PTHR46494">
    <property type="entry name" value="CORA FAMILY METAL ION TRANSPORTER (EUROFUNG)"/>
    <property type="match status" value="1"/>
</dbReference>
<dbReference type="Pfam" id="PF01544">
    <property type="entry name" value="CorA"/>
    <property type="match status" value="1"/>
</dbReference>
<evidence type="ECO:0000256" key="3">
    <source>
        <dbReference type="ARBA" id="ARBA00022989"/>
    </source>
</evidence>
<dbReference type="GO" id="GO:0015095">
    <property type="term" value="F:magnesium ion transmembrane transporter activity"/>
    <property type="evidence" value="ECO:0007669"/>
    <property type="project" value="TreeGrafter"/>
</dbReference>
<evidence type="ECO:0000313" key="9">
    <source>
        <dbReference type="Proteomes" id="UP000799441"/>
    </source>
</evidence>
<dbReference type="OrthoDB" id="3231000at2759"/>
<dbReference type="GO" id="GO:0000287">
    <property type="term" value="F:magnesium ion binding"/>
    <property type="evidence" value="ECO:0007669"/>
    <property type="project" value="TreeGrafter"/>
</dbReference>
<feature type="transmembrane region" description="Helical" evidence="7">
    <location>
        <begin position="373"/>
        <end position="393"/>
    </location>
</feature>
<gene>
    <name evidence="8" type="ORF">K431DRAFT_234009</name>
</gene>
<feature type="coiled-coil region" evidence="5">
    <location>
        <begin position="304"/>
        <end position="331"/>
    </location>
</feature>
<evidence type="ECO:0000256" key="7">
    <source>
        <dbReference type="SAM" id="Phobius"/>
    </source>
</evidence>
<sequence>MPRRRRHHTRYDPSEWDEPSVSIRIGSRSASRQYHYLHATGPRDSVRFNRLIEDELQAGQDPLIISIAGHQPWLEQVLSPVVGRYWSDVSNLNRETQFASTMQFPERCERRIKGGAPWTFLMNQMNMPSVFYWSVGYDAPQQQDDILPPIDHYRFRTGVWFCPYGACALSPETAVYLIFSQPIEVDELIASQIMFPYLYDDDELNRIHCDEEGVCWIFLRLFELLTDWQNIIHVVRSRLEQAEINSHGRHLPVKIRTRRLHSSVDRCYELDEFLHYQLRALRKLQKLKNSVPKNEQSNPIWDDVDDFADDLEQYDATISGLKERFDNLIELEFNISNATQSDNSTFLSIIATIFLPISYLASLFGITTVSWPVIWYVWAAIPVVVFSLILIIIHPWAVKRWQTVRYPYEERRLTLTKHEFSMLGDELPGAVDVPGGDRSMKARRAHQNAHRDRTAPRPRSQSRRPSEKA</sequence>
<protein>
    <recommendedName>
        <fullName evidence="10">Mg2+ transporter protein</fullName>
    </recommendedName>
</protein>
<feature type="transmembrane region" description="Helical" evidence="7">
    <location>
        <begin position="346"/>
        <end position="367"/>
    </location>
</feature>